<dbReference type="EMBL" id="AP024484">
    <property type="protein sequence ID" value="BCS85415.1"/>
    <property type="molecule type" value="Genomic_DNA"/>
</dbReference>
<evidence type="ECO:0000256" key="1">
    <source>
        <dbReference type="ARBA" id="ARBA00023125"/>
    </source>
</evidence>
<dbReference type="SUPFAM" id="SSF46689">
    <property type="entry name" value="Homeodomain-like"/>
    <property type="match status" value="1"/>
</dbReference>
<dbReference type="InterPro" id="IPR009057">
    <property type="entry name" value="Homeodomain-like_sf"/>
</dbReference>
<dbReference type="PROSITE" id="PS50977">
    <property type="entry name" value="HTH_TETR_2"/>
    <property type="match status" value="1"/>
</dbReference>
<dbReference type="PANTHER" id="PTHR30328:SF54">
    <property type="entry name" value="HTH-TYPE TRANSCRIPTIONAL REPRESSOR SCO4008"/>
    <property type="match status" value="1"/>
</dbReference>
<keyword evidence="1 2" id="KW-0238">DNA-binding</keyword>
<sequence length="200" mass="23746">MVKSKDNNTEQRILEAAKQIFLRDGLQGARMQDIADLATINRSMLHYYFRDKEMLTHETMKSVIAQFIKTFKENLNSDISFDEKVKKYIETEVDFAFNNPNMLIFGLHEASKDPEFFKKIIENKRSTNFRNQLKEAYQKGEIKTKDIEEFVITVSSLCMFPFIAGPIYMMIFRWDQDKWESYRKTLRKSLPKLIKQVITK</sequence>
<dbReference type="PRINTS" id="PR00455">
    <property type="entry name" value="HTHTETR"/>
</dbReference>
<dbReference type="PANTHER" id="PTHR30328">
    <property type="entry name" value="TRANSCRIPTIONAL REPRESSOR"/>
    <property type="match status" value="1"/>
</dbReference>
<feature type="DNA-binding region" description="H-T-H motif" evidence="2">
    <location>
        <begin position="30"/>
        <end position="49"/>
    </location>
</feature>
<dbReference type="Gene3D" id="1.10.357.10">
    <property type="entry name" value="Tetracycline Repressor, domain 2"/>
    <property type="match status" value="1"/>
</dbReference>
<dbReference type="RefSeq" id="WP_207153072.1">
    <property type="nucleotide sequence ID" value="NZ_AP024484.1"/>
</dbReference>
<protein>
    <submittedName>
        <fullName evidence="5">TetR/AcrR family transcriptional regulator</fullName>
    </submittedName>
</protein>
<evidence type="ECO:0000256" key="2">
    <source>
        <dbReference type="PROSITE-ProRule" id="PRU00335"/>
    </source>
</evidence>
<evidence type="ECO:0000313" key="6">
    <source>
        <dbReference type="Proteomes" id="UP001319045"/>
    </source>
</evidence>
<feature type="transmembrane region" description="Helical" evidence="3">
    <location>
        <begin position="150"/>
        <end position="174"/>
    </location>
</feature>
<keyword evidence="6" id="KW-1185">Reference proteome</keyword>
<evidence type="ECO:0000313" key="5">
    <source>
        <dbReference type="EMBL" id="BCS85415.1"/>
    </source>
</evidence>
<keyword evidence="3" id="KW-1133">Transmembrane helix</keyword>
<dbReference type="InterPro" id="IPR036271">
    <property type="entry name" value="Tet_transcr_reg_TetR-rel_C_sf"/>
</dbReference>
<reference evidence="5 6" key="1">
    <citation type="journal article" date="2022" name="Int. J. Syst. Evol. Microbiol.">
        <title>Prevotella herbatica sp. nov., a plant polysaccharide-decomposing anaerobic bacterium isolated from a methanogenic reactor.</title>
        <authorList>
            <person name="Uek A."/>
            <person name="Tonouchi A."/>
            <person name="Kaku N."/>
            <person name="Ueki K."/>
        </authorList>
    </citation>
    <scope>NUCLEOTIDE SEQUENCE [LARGE SCALE GENOMIC DNA]</scope>
    <source>
        <strain evidence="5 6">WR041</strain>
    </source>
</reference>
<keyword evidence="3" id="KW-0812">Transmembrane</keyword>
<dbReference type="InterPro" id="IPR050109">
    <property type="entry name" value="HTH-type_TetR-like_transc_reg"/>
</dbReference>
<organism evidence="5 6">
    <name type="scientific">Prevotella herbatica</name>
    <dbReference type="NCBI Taxonomy" id="2801997"/>
    <lineage>
        <taxon>Bacteria</taxon>
        <taxon>Pseudomonadati</taxon>
        <taxon>Bacteroidota</taxon>
        <taxon>Bacteroidia</taxon>
        <taxon>Bacteroidales</taxon>
        <taxon>Prevotellaceae</taxon>
        <taxon>Prevotella</taxon>
    </lineage>
</organism>
<dbReference type="InterPro" id="IPR001647">
    <property type="entry name" value="HTH_TetR"/>
</dbReference>
<evidence type="ECO:0000256" key="3">
    <source>
        <dbReference type="SAM" id="Phobius"/>
    </source>
</evidence>
<proteinExistence type="predicted"/>
<accession>A0ABN6EJT7</accession>
<gene>
    <name evidence="5" type="ORF">prwr041_13080</name>
</gene>
<dbReference type="Proteomes" id="UP001319045">
    <property type="component" value="Chromosome"/>
</dbReference>
<name>A0ABN6EJT7_9BACT</name>
<evidence type="ECO:0000259" key="4">
    <source>
        <dbReference type="PROSITE" id="PS50977"/>
    </source>
</evidence>
<dbReference type="Pfam" id="PF00440">
    <property type="entry name" value="TetR_N"/>
    <property type="match status" value="1"/>
</dbReference>
<dbReference type="SUPFAM" id="SSF48498">
    <property type="entry name" value="Tetracyclin repressor-like, C-terminal domain"/>
    <property type="match status" value="1"/>
</dbReference>
<keyword evidence="3" id="KW-0472">Membrane</keyword>
<feature type="domain" description="HTH tetR-type" evidence="4">
    <location>
        <begin position="7"/>
        <end position="67"/>
    </location>
</feature>